<comment type="similarity">
    <text evidence="1">Belongs to the CbxX/CfxQ family.</text>
</comment>
<evidence type="ECO:0000256" key="1">
    <source>
        <dbReference type="ARBA" id="ARBA00010378"/>
    </source>
</evidence>
<reference evidence="7 8" key="1">
    <citation type="journal article" date="2024" name="Commun. Biol.">
        <title>Comparative genomic analysis of thermophilic fungi reveals convergent evolutionary adaptations and gene losses.</title>
        <authorList>
            <person name="Steindorff A.S."/>
            <person name="Aguilar-Pontes M.V."/>
            <person name="Robinson A.J."/>
            <person name="Andreopoulos B."/>
            <person name="LaButti K."/>
            <person name="Kuo A."/>
            <person name="Mondo S."/>
            <person name="Riley R."/>
            <person name="Otillar R."/>
            <person name="Haridas S."/>
            <person name="Lipzen A."/>
            <person name="Grimwood J."/>
            <person name="Schmutz J."/>
            <person name="Clum A."/>
            <person name="Reid I.D."/>
            <person name="Moisan M.C."/>
            <person name="Butler G."/>
            <person name="Nguyen T.T.M."/>
            <person name="Dewar K."/>
            <person name="Conant G."/>
            <person name="Drula E."/>
            <person name="Henrissat B."/>
            <person name="Hansel C."/>
            <person name="Singer S."/>
            <person name="Hutchinson M.I."/>
            <person name="de Vries R.P."/>
            <person name="Natvig D.O."/>
            <person name="Powell A.J."/>
            <person name="Tsang A."/>
            <person name="Grigoriev I.V."/>
        </authorList>
    </citation>
    <scope>NUCLEOTIDE SEQUENCE [LARGE SCALE GENOMIC DNA]</scope>
    <source>
        <strain evidence="7 8">CBS 494.80</strain>
    </source>
</reference>
<feature type="compositionally biased region" description="Low complexity" evidence="5">
    <location>
        <begin position="2129"/>
        <end position="2142"/>
    </location>
</feature>
<dbReference type="PANTHER" id="PTHR43392:SF2">
    <property type="entry name" value="AAA-TYPE ATPASE FAMILY PROTEIN _ ANKYRIN REPEAT FAMILY PROTEIN"/>
    <property type="match status" value="1"/>
</dbReference>
<feature type="region of interest" description="Disordered" evidence="5">
    <location>
        <begin position="2125"/>
        <end position="2154"/>
    </location>
</feature>
<sequence>MSSANQDPVRAKRLSKTLHQFISGTRSIRGTADAKLFLEALQIEVNPTRCVETLFSSKAKLDPIRASVRVDISSEFIQGHSLKLVEYISDPGVKALADGCFLNDLLLAITYPPTFWNSVVNLCLNNSLSEESLQRFSWLSYSLLCISHEHGLDYLEDIQSVIKIIMNAASHETRSYGYKIEKLIQAKSSTNPINLSFHPGGRHDNDFADFRQVHIYPTTDEFLSNEQPYYIRAQELNEKPDNERTTAHLDNQFRLLREDMLGELRTGLQVAFGKKKGRNLGISLGDLSIQGLNTDGDRLSLAVYCESGLERLSRLAAADKKRFLADFKNYLKHQSFGALVGGNDIYGFAHVNREIDLLVREPPIVLLQFPDETSFTRAVVALKTSRNLRFTLVNTPIFAYEPILKSLKKIIELPLEQNLLSPGTHDKNFEPLPSLKSMANKILASANIEGGVRVTSNGRRIELDESQVCSVVNALTTPVTVIRGPPGTGKSFLGSFLVKSILDQTKLKVLVISFKNHALDDFLEELLDLGVSADIMTRLGSKNKATPRTAPLLLNERQNRRSAETWAMINALEPLATELSAKLQEAFVKFGTMSVSWSDIQGYLECSEEGQHFFEAFTIPEESHGWSRVSKNNRRVGGDYLYNQWKVGKDAGVFAQPAAKAFPKVWRMPFNARKGLIEKWTRSLFEESIEMVQDLYKEYSTAQERLVDLRSEAKIETLRNMRVIGCTTTAAAMYNTLIRGAKPDIILVEEAGEILESHILAALTPSVKQLILIGDDKQLRPKVTNYALSVEKGAGYDLNRSLFERLILGGQEHTTLRKQHRMHPEISVLVRELMYPDLVDGPKTTDRERPRGVQGRVVFVNHTHPEIEATEIVDRRDPETTNSSRNPFEAKMVLRLVRYLCQQGYGSEKLVVLTPYLGQLRLLQEYLSEDNDPWLNELDSFDLLQAGLLTQAAANVNKRPLRLSTIDNYQGEESDIVIVSLTRSNSRGVIGFMAAPERLNVLLSRARCGLVMIGNEETFMASPKGGKTWTTFLESLQTKGCLHDGLPVRCEKHPETTYLLKEPEDFDRCCPDGGCSEPCGKLLKCNRHKCKRRCHRVDDHTKVECMQVMERTCDKGHKTRFKCSKANETCAKCIQEQKDLERRVQRDLELEKHRLQVQAKYAAELEQIQDEIEHHKRTQKVAEAEEQAKKQIDQQKADLAALKEASTRSTALKAAEKEREVEREMRKAQKQSDAPPRTKDPNQPWSPPTTAKEEWEMLKHMELAKSEPLDELMDMIGLEDVKQEFLSIKSRVDTSVRQRVSLSKVRFGCSLLGNPGTGKTTVARLYAKFLTSMGVIAGTKFEETTGSALASKGVTGCKKLLDDILNEGGGVVFIDEAYQLTSGNSQGGGAVLDYLLPEVENLTGKVVFVLAGYNKEMETLFSHNPGLPSRFPTDMKFADYTDDELLQILELKIDSRYGGAMEVEDGLRGLYCRVVTRRIGYGRGRAGFGNARTVENTLATIIKRQAVRLRKERSALTPDKPKPNDLYLTKEDVIGPEPTEALKESIAWKKLSKLIGLKDVKEAVSSICDTITENYKRELAEQPPIQYSLNKVFLGNPGTGKTTVGKLYAGILVDLGLLSKGDVVLKTPADFVGSALGHSEQQTKSILAAAEGKVLIIDEAYGLYGGAGMSDPYKSAVIDTIVAEVQSVPGDDRCVLLLGYQDQMEDMFQNVNPGLSRRFPIASAFQFGDFDDNELSQILDLKLKHQAFEITDQARKVVLEMLDRARNRPNFGNAGEVDILLDAAKIRHQARRTKGLAKYATKFEAKDFDEDFDRADRSETNVQDLFKGTVGQESIMALLEGYQQSVRTMKSLDLDVKENIPFNFLFRGPPGTGKTTTARKMGKVFYDMGFLATAELIDVSATDLVGQYVGQTGPKVQKLLDKALGKVLFIDEAYRLGEGHFAKEAMDELVDCTTKTKYHKKLVIILAGYERDINALMSTNPGLTSRFPEVIDFRGLTPGECFTLLTSTLAAQKKLLMAKGVNMEMSSLDAPSEGFKRVIHAHFECLAQLDNWASARDVQTLSKSIFNRAIKNLEQIKRGQLLISEEMINSECLAMILERKSRVQSIGTPVFPTGSLLEPQLQTLTRPATTSTVTSTQSQVTVDPDPQPEEQQNDNAPVLELAITDKPRYPTPVRDAGVSDAVWEQLQRDQEAEIKEEEEYQALLKARDNASDAERLKIVKRLMEEEARRKKEAELRKKLAVMGRCPMGFQWIKQEGGYRCAGGSHYMSNASLR</sequence>
<evidence type="ECO:0000256" key="2">
    <source>
        <dbReference type="ARBA" id="ARBA00022741"/>
    </source>
</evidence>
<keyword evidence="2" id="KW-0547">Nucleotide-binding</keyword>
<keyword evidence="4" id="KW-0067">ATP-binding</keyword>
<dbReference type="Pfam" id="PF13087">
    <property type="entry name" value="AAA_12"/>
    <property type="match status" value="1"/>
</dbReference>
<gene>
    <name evidence="7" type="ORF">VTL71DRAFT_8031</name>
</gene>
<evidence type="ECO:0000256" key="4">
    <source>
        <dbReference type="ARBA" id="ARBA00022840"/>
    </source>
</evidence>
<dbReference type="SUPFAM" id="SSF52540">
    <property type="entry name" value="P-loop containing nucleoside triphosphate hydrolases"/>
    <property type="match status" value="4"/>
</dbReference>
<feature type="domain" description="AAA+ ATPase" evidence="6">
    <location>
        <begin position="1587"/>
        <end position="1702"/>
    </location>
</feature>
<dbReference type="CDD" id="cd00009">
    <property type="entry name" value="AAA"/>
    <property type="match status" value="2"/>
</dbReference>
<dbReference type="PANTHER" id="PTHR43392">
    <property type="entry name" value="AAA-TYPE ATPASE FAMILY PROTEIN / ANKYRIN REPEAT FAMILY PROTEIN"/>
    <property type="match status" value="1"/>
</dbReference>
<feature type="domain" description="AAA+ ATPase" evidence="6">
    <location>
        <begin position="476"/>
        <end position="879"/>
    </location>
</feature>
<dbReference type="SMART" id="SM00382">
    <property type="entry name" value="AAA"/>
    <property type="match status" value="4"/>
</dbReference>
<dbReference type="InterPro" id="IPR000641">
    <property type="entry name" value="CbxX/CfxQ"/>
</dbReference>
<dbReference type="Pfam" id="PF13086">
    <property type="entry name" value="AAA_11"/>
    <property type="match status" value="1"/>
</dbReference>
<dbReference type="InterPro" id="IPR003959">
    <property type="entry name" value="ATPase_AAA_core"/>
</dbReference>
<comment type="caution">
    <text evidence="7">The sequence shown here is derived from an EMBL/GenBank/DDBJ whole genome shotgun (WGS) entry which is preliminary data.</text>
</comment>
<dbReference type="CDD" id="cd06008">
    <property type="entry name" value="NF-X1-zinc-finger"/>
    <property type="match status" value="1"/>
</dbReference>
<evidence type="ECO:0000256" key="3">
    <source>
        <dbReference type="ARBA" id="ARBA00022806"/>
    </source>
</evidence>
<evidence type="ECO:0000313" key="8">
    <source>
        <dbReference type="Proteomes" id="UP001595075"/>
    </source>
</evidence>
<feature type="compositionally biased region" description="Basic and acidic residues" evidence="5">
    <location>
        <begin position="1180"/>
        <end position="1195"/>
    </location>
</feature>
<dbReference type="Gene3D" id="3.40.50.300">
    <property type="entry name" value="P-loop containing nucleotide triphosphate hydrolases"/>
    <property type="match status" value="5"/>
</dbReference>
<dbReference type="PRINTS" id="PR00819">
    <property type="entry name" value="CBXCFQXSUPER"/>
</dbReference>
<dbReference type="InterPro" id="IPR041679">
    <property type="entry name" value="DNA2/NAM7-like_C"/>
</dbReference>
<dbReference type="InterPro" id="IPR050773">
    <property type="entry name" value="CbxX/CfxQ_RuBisCO_ESX"/>
</dbReference>
<protein>
    <recommendedName>
        <fullName evidence="6">AAA+ ATPase domain-containing protein</fullName>
    </recommendedName>
</protein>
<feature type="compositionally biased region" description="Basic and acidic residues" evidence="5">
    <location>
        <begin position="1214"/>
        <end position="1227"/>
    </location>
</feature>
<dbReference type="Gene3D" id="1.10.8.60">
    <property type="match status" value="1"/>
</dbReference>
<dbReference type="Pfam" id="PF17866">
    <property type="entry name" value="AAA_lid_6"/>
    <property type="match status" value="2"/>
</dbReference>
<dbReference type="EMBL" id="JAZHXI010000002">
    <property type="protein sequence ID" value="KAL2074253.1"/>
    <property type="molecule type" value="Genomic_DNA"/>
</dbReference>
<dbReference type="Pfam" id="PF00004">
    <property type="entry name" value="AAA"/>
    <property type="match status" value="3"/>
</dbReference>
<feature type="region of interest" description="Disordered" evidence="5">
    <location>
        <begin position="1203"/>
        <end position="1250"/>
    </location>
</feature>
<evidence type="ECO:0000259" key="6">
    <source>
        <dbReference type="SMART" id="SM00382"/>
    </source>
</evidence>
<dbReference type="InterPro" id="IPR041677">
    <property type="entry name" value="DNA2/NAM7_AAA_11"/>
</dbReference>
<dbReference type="InterPro" id="IPR027417">
    <property type="entry name" value="P-loop_NTPase"/>
</dbReference>
<feature type="domain" description="AAA+ ATPase" evidence="6">
    <location>
        <begin position="1305"/>
        <end position="1441"/>
    </location>
</feature>
<keyword evidence="8" id="KW-1185">Reference proteome</keyword>
<accession>A0ABR4CWD9</accession>
<name>A0ABR4CWD9_9HELO</name>
<dbReference type="InterPro" id="IPR003593">
    <property type="entry name" value="AAA+_ATPase"/>
</dbReference>
<dbReference type="CDD" id="cd17936">
    <property type="entry name" value="EEXXEc_NFX1"/>
    <property type="match status" value="1"/>
</dbReference>
<keyword evidence="3" id="KW-0378">Hydrolase</keyword>
<dbReference type="InterPro" id="IPR041627">
    <property type="entry name" value="AAA_lid_6"/>
</dbReference>
<dbReference type="Proteomes" id="UP001595075">
    <property type="component" value="Unassembled WGS sequence"/>
</dbReference>
<evidence type="ECO:0000256" key="5">
    <source>
        <dbReference type="SAM" id="MobiDB-lite"/>
    </source>
</evidence>
<dbReference type="InterPro" id="IPR047187">
    <property type="entry name" value="SF1_C_Upf1"/>
</dbReference>
<organism evidence="7 8">
    <name type="scientific">Oculimacula yallundae</name>
    <dbReference type="NCBI Taxonomy" id="86028"/>
    <lineage>
        <taxon>Eukaryota</taxon>
        <taxon>Fungi</taxon>
        <taxon>Dikarya</taxon>
        <taxon>Ascomycota</taxon>
        <taxon>Pezizomycotina</taxon>
        <taxon>Leotiomycetes</taxon>
        <taxon>Helotiales</taxon>
        <taxon>Ploettnerulaceae</taxon>
        <taxon>Oculimacula</taxon>
    </lineage>
</organism>
<proteinExistence type="inferred from homology"/>
<feature type="region of interest" description="Disordered" evidence="5">
    <location>
        <begin position="1176"/>
        <end position="1195"/>
    </location>
</feature>
<evidence type="ECO:0000313" key="7">
    <source>
        <dbReference type="EMBL" id="KAL2074253.1"/>
    </source>
</evidence>
<keyword evidence="3" id="KW-0347">Helicase</keyword>
<dbReference type="CDD" id="cd18808">
    <property type="entry name" value="SF1_C_Upf1"/>
    <property type="match status" value="1"/>
</dbReference>
<feature type="domain" description="AAA+ ATPase" evidence="6">
    <location>
        <begin position="1860"/>
        <end position="1997"/>
    </location>
</feature>